<dbReference type="AlphaFoldDB" id="A0A937XCQ4"/>
<feature type="non-terminal residue" evidence="1">
    <location>
        <position position="1"/>
    </location>
</feature>
<gene>
    <name evidence="1" type="ORF">FJY75_09420</name>
</gene>
<dbReference type="EMBL" id="VGIY01000250">
    <property type="protein sequence ID" value="MBM3318056.1"/>
    <property type="molecule type" value="Genomic_DNA"/>
</dbReference>
<proteinExistence type="predicted"/>
<accession>A0A937XCQ4</accession>
<evidence type="ECO:0000313" key="1">
    <source>
        <dbReference type="EMBL" id="MBM3318056.1"/>
    </source>
</evidence>
<comment type="caution">
    <text evidence="1">The sequence shown here is derived from an EMBL/GenBank/DDBJ whole genome shotgun (WGS) entry which is preliminary data.</text>
</comment>
<protein>
    <submittedName>
        <fullName evidence="1">Asparagine synthetase B</fullName>
    </submittedName>
</protein>
<evidence type="ECO:0000313" key="2">
    <source>
        <dbReference type="Proteomes" id="UP000748308"/>
    </source>
</evidence>
<name>A0A937XCQ4_UNCEI</name>
<reference evidence="1" key="1">
    <citation type="submission" date="2019-03" db="EMBL/GenBank/DDBJ databases">
        <title>Lake Tanganyika Metagenome-Assembled Genomes (MAGs).</title>
        <authorList>
            <person name="Tran P."/>
        </authorList>
    </citation>
    <scope>NUCLEOTIDE SEQUENCE</scope>
    <source>
        <strain evidence="1">M_DeepCast_400m_m2_100</strain>
    </source>
</reference>
<sequence length="232" mass="26051">RRWRPTPAAGFAKVWQHKQASALAIREYVARGGFLFAMCSGGDSFDIALAAAGVDIVDTVYDGDPADPQSQAKLDFNRCLAFQDFRLEMNPLIYEFSDIDMTETARLRGRERDYFLLFEFSAKEDPVPTMLTQCHTNMVAGFMGQTTSFNRARLKPSTLVLGEVPGVPEVRYIHGNFGRGTFAFLGGHDPEDYEHRVGDPPTQLELHKNSPGYRLILNNVLFPAAQKQERKT</sequence>
<organism evidence="1 2">
    <name type="scientific">Eiseniibacteriota bacterium</name>
    <dbReference type="NCBI Taxonomy" id="2212470"/>
    <lineage>
        <taxon>Bacteria</taxon>
        <taxon>Candidatus Eiseniibacteriota</taxon>
    </lineage>
</organism>
<dbReference type="Proteomes" id="UP000748308">
    <property type="component" value="Unassembled WGS sequence"/>
</dbReference>